<proteinExistence type="predicted"/>
<gene>
    <name evidence="1" type="ORF">DESAM_22862</name>
</gene>
<keyword evidence="2" id="KW-1185">Reference proteome</keyword>
<accession>L0RED8</accession>
<dbReference type="HOGENOM" id="CLU_3215354_0_0_7"/>
<reference evidence="1 2" key="1">
    <citation type="submission" date="2012-10" db="EMBL/GenBank/DDBJ databases">
        <authorList>
            <person name="Genoscope - CEA"/>
        </authorList>
    </citation>
    <scope>NUCLEOTIDE SEQUENCE [LARGE SCALE GENOMIC DNA]</scope>
    <source>
        <strain evidence="2">AM13 / DSM 14728</strain>
    </source>
</reference>
<dbReference type="AlphaFoldDB" id="L0RED8"/>
<dbReference type="KEGG" id="dhy:DESAM_22862"/>
<protein>
    <submittedName>
        <fullName evidence="1">Uncharacterized protein</fullName>
    </submittedName>
</protein>
<dbReference type="Proteomes" id="UP000010808">
    <property type="component" value="Chromosome"/>
</dbReference>
<sequence length="44" mass="5093">MEFPSTFFKLMTPALSFMAEVYLMNGPRRMRGFFLPRAKTLCTG</sequence>
<evidence type="ECO:0000313" key="1">
    <source>
        <dbReference type="EMBL" id="CCO25129.1"/>
    </source>
</evidence>
<name>L0RED8_9BACT</name>
<dbReference type="EMBL" id="FO203522">
    <property type="protein sequence ID" value="CCO25129.1"/>
    <property type="molecule type" value="Genomic_DNA"/>
</dbReference>
<evidence type="ECO:0000313" key="2">
    <source>
        <dbReference type="Proteomes" id="UP000010808"/>
    </source>
</evidence>
<organism evidence="1 2">
    <name type="scientific">Maridesulfovibrio hydrothermalis AM13 = DSM 14728</name>
    <dbReference type="NCBI Taxonomy" id="1121451"/>
    <lineage>
        <taxon>Bacteria</taxon>
        <taxon>Pseudomonadati</taxon>
        <taxon>Thermodesulfobacteriota</taxon>
        <taxon>Desulfovibrionia</taxon>
        <taxon>Desulfovibrionales</taxon>
        <taxon>Desulfovibrionaceae</taxon>
        <taxon>Maridesulfovibrio</taxon>
    </lineage>
</organism>